<dbReference type="Gene3D" id="2.40.10.120">
    <property type="match status" value="1"/>
</dbReference>
<dbReference type="AlphaFoldDB" id="A0AA45L2W4"/>
<dbReference type="InterPro" id="IPR007111">
    <property type="entry name" value="NACHT_NTPase"/>
</dbReference>
<proteinExistence type="predicted"/>
<evidence type="ECO:0000259" key="1">
    <source>
        <dbReference type="Pfam" id="PF05729"/>
    </source>
</evidence>
<dbReference type="Gene3D" id="3.40.50.300">
    <property type="entry name" value="P-loop containing nucleotide triphosphate hydrolases"/>
    <property type="match status" value="1"/>
</dbReference>
<accession>A0AA45L2W4</accession>
<dbReference type="SUPFAM" id="SSF56300">
    <property type="entry name" value="Metallo-dependent phosphatases"/>
    <property type="match status" value="1"/>
</dbReference>
<dbReference type="Gene3D" id="2.160.20.80">
    <property type="entry name" value="E3 ubiquitin-protein ligase SopA"/>
    <property type="match status" value="1"/>
</dbReference>
<dbReference type="SUPFAM" id="SSF141571">
    <property type="entry name" value="Pentapeptide repeat-like"/>
    <property type="match status" value="1"/>
</dbReference>
<reference evidence="3" key="1">
    <citation type="submission" date="2021-04" db="EMBL/GenBank/DDBJ databases">
        <title>Genomic sequence of Actinosynnema pretiosum subsp. pretiosum ATCC 31280 (C-14919).</title>
        <authorList>
            <person name="Bai L."/>
            <person name="Wang X."/>
            <person name="Xiao Y."/>
        </authorList>
    </citation>
    <scope>NUCLEOTIDE SEQUENCE</scope>
    <source>
        <strain evidence="3">ATCC 31280</strain>
    </source>
</reference>
<dbReference type="InterPro" id="IPR029052">
    <property type="entry name" value="Metallo-depent_PP-like"/>
</dbReference>
<feature type="domain" description="NACHT-associated inactive Restriction Endonuclease 2 sensor" evidence="2">
    <location>
        <begin position="409"/>
        <end position="518"/>
    </location>
</feature>
<feature type="domain" description="NACHT" evidence="1">
    <location>
        <begin position="569"/>
        <end position="723"/>
    </location>
</feature>
<dbReference type="InterPro" id="IPR001646">
    <property type="entry name" value="5peptide_repeat"/>
</dbReference>
<dbReference type="Pfam" id="PF22739">
    <property type="entry name" value="NA-iREase3"/>
    <property type="match status" value="1"/>
</dbReference>
<dbReference type="Pfam" id="PF05729">
    <property type="entry name" value="NACHT"/>
    <property type="match status" value="1"/>
</dbReference>
<name>A0AA45L2W4_9PSEU</name>
<gene>
    <name evidence="3" type="ORF">KCV87_23820</name>
</gene>
<dbReference type="InterPro" id="IPR009003">
    <property type="entry name" value="Peptidase_S1_PA"/>
</dbReference>
<sequence length="1044" mass="114270">MARVLDGAGNTVGVGVLLEGGRFVTCAHVVNLALGRDEGALSEPSGVVRVEFPGRGSTDGVVRRWLPSPSEDVARLELSAVPGGVDPAVLASRSPLPGRVVRVFGYPGKPSRPQGAWVEAVVRGHVDGGLVQLDSRSALQVQRGYSGSPVWDDTSGRVVGVVAMAGVSTLDSYAVPVEVLAELTADWRSTDPVVLHLPGLRCGSGLPLPGFGDDVRADLVVVAGDLTEHGLRSEFAEAFGVLAGIAERLGLARDRVAVVPGTRDVNLKACAAYFLAAEAEEREPVPPYWPKWQAYKEAFDRFYEGFEVEFTRDEPWTLYEHPELGVAVAGVNSTVGVSHLDTRGVGVARPPAQRVEECRARGWLVLGVAHGLEADRSCDAWFRDLQDAAVVAVRRGVAQRDEVSREPGGFFERVVEATVVARPEATVTPAEGYLRITERLPGGGVDSWAVGTLDGEVTAAVVDRFAAEVHTRFASGDPSARSELVYSGAPAPEELIERARRRGVRLRSWIDYRGLIDLRRYEEALRERLATDAIYPAELYVQQRFRHLPGVDALEQVLDWLGSSTAQFLMVLGDFGRGKSFLLRQVARELTGMTPLLVDMRRLEKAPSLDQLLVQVLVDQGVDVVDVTKLRYMISSGRVVLLFDGFDELELRVGYDNAADYLTTLLDVISGEAKVVLTSRTQHFQSTRQVLTALGRDVASLSASKLVELEDFTGGQILEFLHRHYGGDAARARARVELLHEVHDLLGLSGNPRMLSFIADLDEDRLREVQCREGAISAAELYRELVTHWLLGESKRQEHSRGLPSFDRDERLRVCTELAMQLWDTTAETIQEKDLGDAVKVLSRLSEREYSLEQAVHAVGSGTLLVRRDNGFGFVHQSVLEWLVANEAAEVLRQGGDIGDISARIMSPLMVDFFCDLAGHERSLAWASTLLFTKKAATTTRQNALQMFIRLDGQAPLNLSGFHLRGLILDGVDLRNANLSMADLREASLMGNDLTGAVLTGSRWAGAELIEVIGAEARPELAGAKIRHKYRNMRRFLGTTENDR</sequence>
<dbReference type="Pfam" id="PF00805">
    <property type="entry name" value="Pentapeptide"/>
    <property type="match status" value="1"/>
</dbReference>
<dbReference type="SUPFAM" id="SSF50494">
    <property type="entry name" value="Trypsin-like serine proteases"/>
    <property type="match status" value="1"/>
</dbReference>
<evidence type="ECO:0000259" key="2">
    <source>
        <dbReference type="Pfam" id="PF22739"/>
    </source>
</evidence>
<dbReference type="Proteomes" id="UP000677152">
    <property type="component" value="Chromosome"/>
</dbReference>
<dbReference type="InterPro" id="IPR027417">
    <property type="entry name" value="P-loop_NTPase"/>
</dbReference>
<evidence type="ECO:0000313" key="3">
    <source>
        <dbReference type="EMBL" id="QUF02484.1"/>
    </source>
</evidence>
<dbReference type="SUPFAM" id="SSF52540">
    <property type="entry name" value="P-loop containing nucleoside triphosphate hydrolases"/>
    <property type="match status" value="1"/>
</dbReference>
<evidence type="ECO:0000313" key="4">
    <source>
        <dbReference type="Proteomes" id="UP000677152"/>
    </source>
</evidence>
<protein>
    <submittedName>
        <fullName evidence="3">Trypsin-like peptidase domain-containing protein</fullName>
    </submittedName>
</protein>
<dbReference type="Pfam" id="PF13365">
    <property type="entry name" value="Trypsin_2"/>
    <property type="match status" value="1"/>
</dbReference>
<dbReference type="EMBL" id="CP073249">
    <property type="protein sequence ID" value="QUF02484.1"/>
    <property type="molecule type" value="Genomic_DNA"/>
</dbReference>
<dbReference type="InterPro" id="IPR054571">
    <property type="entry name" value="NA-iREase3_dom"/>
</dbReference>
<organism evidence="3 4">
    <name type="scientific">Actinosynnema pretiosum subsp. pretiosum</name>
    <dbReference type="NCBI Taxonomy" id="103721"/>
    <lineage>
        <taxon>Bacteria</taxon>
        <taxon>Bacillati</taxon>
        <taxon>Actinomycetota</taxon>
        <taxon>Actinomycetes</taxon>
        <taxon>Pseudonocardiales</taxon>
        <taxon>Pseudonocardiaceae</taxon>
        <taxon>Actinosynnema</taxon>
    </lineage>
</organism>